<sequence length="788" mass="84184">MKKLLKISLLCSALWLAGCGDDMQSSGAPTISYEPHIAKALTRETQIKFQLSGANPSVPLPSYALMNPQDGTLNLPTDGDNSPSNPRVAMNQLDGWSTTMPLYLDFTGGSLDTGPITAGIYLVELTDSMTGSPLPKSNSESGYFVEVKAFGDAVSNKIAIYPTKPLNPASNYILAITSEVKDAQGEPIGTSSSYATLKSKQRIYSQGQLAQLQKITHGTEALFSVIGVDAEDIVYSTWFSTQSVGDTLSAVAAATAYGAGQGKPLAVWKQAFEHPNDAYQMTFEAPKPFAEALNADQAFDEYITIPNIKDPKNLLIAAYDQSVTDTGQSVNVTHGAVTLPHYLETGANWNTQAFSAASPSLAKISAALKDPIEQAHIAAQLMGAGIDLAQLATNPIEQMKLVGLDLTKTDGSRLDSERLITRYSPLPSIKSLETVPFLLFTPQTGTVKDVVIYQHGITSAKENAYAFAFRLAQAGLAVIAIDMPLHGERSLDEQRSANTNVLAYLNLANLPVARDNVRQSILDVLALRAALSMPKANFSGSPLATLSGNSEFKLLGHSLGGIVGLSALAASEKSKANALYHFRAAAIHNSGGRIAPLLFGSNAFAPQIKHNLALTSAQYQAFVDTQCVGQTDARCYDLFEQHAAEPQKAQLNALFAQFSFAAQSMLDSIDPMANLASGITTPLLLTQVHNDNTVPNVTKEAGILPFAGTEPVASLLGLTTINSKAPNVNGQSSVFIQYNGTAKHSTFIGPQNGMLDWVHHDEMQKQTVDFLLNNQLNDPIVNADTVLH</sequence>
<feature type="domain" description="Bacterial virulence factor lipase N-terminal" evidence="2">
    <location>
        <begin position="31"/>
        <end position="261"/>
    </location>
</feature>
<dbReference type="EMBL" id="JACRUP010000012">
    <property type="protein sequence ID" value="MBC5852339.1"/>
    <property type="molecule type" value="Genomic_DNA"/>
</dbReference>
<feature type="chain" id="PRO_5040961852" evidence="1">
    <location>
        <begin position="18"/>
        <end position="788"/>
    </location>
</feature>
<dbReference type="InterPro" id="IPR029058">
    <property type="entry name" value="AB_hydrolase_fold"/>
</dbReference>
<gene>
    <name evidence="3" type="ORF">H8Q88_15640</name>
</gene>
<evidence type="ECO:0000313" key="4">
    <source>
        <dbReference type="Proteomes" id="UP000615796"/>
    </source>
</evidence>
<dbReference type="Proteomes" id="UP000615796">
    <property type="component" value="Unassembled WGS sequence"/>
</dbReference>
<feature type="signal peptide" evidence="1">
    <location>
        <begin position="1"/>
        <end position="17"/>
    </location>
</feature>
<reference evidence="3" key="1">
    <citation type="submission" date="2020-08" db="EMBL/GenBank/DDBJ databases">
        <title>Genome Sequencing and Pan-Genome Analysis of Migratory bird Vibrio Strains, Inner Mongolia.</title>
        <authorList>
            <person name="Zheng L."/>
        </authorList>
    </citation>
    <scope>NUCLEOTIDE SEQUENCE</scope>
    <source>
        <strain evidence="3">M13F</strain>
    </source>
</reference>
<keyword evidence="4" id="KW-1185">Reference proteome</keyword>
<protein>
    <submittedName>
        <fullName evidence="3">Lipase</fullName>
    </submittedName>
</protein>
<dbReference type="InterPro" id="IPR025920">
    <property type="entry name" value="Lipase_bact_N"/>
</dbReference>
<dbReference type="Pfam" id="PF12262">
    <property type="entry name" value="Lipase_bact_N"/>
    <property type="match status" value="1"/>
</dbReference>
<dbReference type="PROSITE" id="PS51257">
    <property type="entry name" value="PROKAR_LIPOPROTEIN"/>
    <property type="match status" value="1"/>
</dbReference>
<dbReference type="AlphaFoldDB" id="A0A9X0R9U8"/>
<comment type="caution">
    <text evidence="3">The sequence shown here is derived from an EMBL/GenBank/DDBJ whole genome shotgun (WGS) entry which is preliminary data.</text>
</comment>
<proteinExistence type="predicted"/>
<dbReference type="NCBIfam" id="TIGR03502">
    <property type="entry name" value="lipase_Pla1_cef"/>
    <property type="match status" value="1"/>
</dbReference>
<dbReference type="Gene3D" id="3.40.50.1820">
    <property type="entry name" value="alpha/beta hydrolase"/>
    <property type="match status" value="1"/>
</dbReference>
<dbReference type="RefSeq" id="WP_187026812.1">
    <property type="nucleotide sequence ID" value="NZ_JACRUP010000012.1"/>
</dbReference>
<name>A0A9X0R9U8_VIBME</name>
<dbReference type="InterPro" id="IPR020009">
    <property type="entry name" value="VolA/Pla-1/cef"/>
</dbReference>
<evidence type="ECO:0000313" key="3">
    <source>
        <dbReference type="EMBL" id="MBC5852339.1"/>
    </source>
</evidence>
<dbReference type="SUPFAM" id="SSF53474">
    <property type="entry name" value="alpha/beta-Hydrolases"/>
    <property type="match status" value="1"/>
</dbReference>
<evidence type="ECO:0000256" key="1">
    <source>
        <dbReference type="SAM" id="SignalP"/>
    </source>
</evidence>
<evidence type="ECO:0000259" key="2">
    <source>
        <dbReference type="Pfam" id="PF12262"/>
    </source>
</evidence>
<keyword evidence="1" id="KW-0732">Signal</keyword>
<accession>A0A9X0R9U8</accession>
<organism evidence="3 4">
    <name type="scientific">Vibrio metschnikovii</name>
    <dbReference type="NCBI Taxonomy" id="28172"/>
    <lineage>
        <taxon>Bacteria</taxon>
        <taxon>Pseudomonadati</taxon>
        <taxon>Pseudomonadota</taxon>
        <taxon>Gammaproteobacteria</taxon>
        <taxon>Vibrionales</taxon>
        <taxon>Vibrionaceae</taxon>
        <taxon>Vibrio</taxon>
    </lineage>
</organism>